<dbReference type="Proteomes" id="UP000325577">
    <property type="component" value="Linkage Group LG14"/>
</dbReference>
<dbReference type="EMBL" id="CM018037">
    <property type="protein sequence ID" value="KAA8539572.1"/>
    <property type="molecule type" value="Genomic_DNA"/>
</dbReference>
<name>A0A5J5BCE5_9ASTE</name>
<evidence type="ECO:0000313" key="2">
    <source>
        <dbReference type="EMBL" id="KAA8539572.1"/>
    </source>
</evidence>
<sequence>MAVSDIEAVLEFLRKNGLSESESALMEDILEKSDFRSFDFEKFLFPMVTPPPPVKTQATRGRSVASGGVDGDDSSSGSSEEFMSLDSSITDLCSSEFTNPYGIRTATRGNSQASSDRLSEFGTARDYHDFDMQNDMYWYNEKDEDYAMPPCFDRSDTFGYPSEDKFVMTSQTEKQSDSQLGLNHISEGFQSVGRTDYLDKPWPFNDSSMGNVNEVQVLTCSAPLCACCAGKEALFGGDPADYNLMNMKGGRERSPTE</sequence>
<accession>A0A5J5BCE5</accession>
<protein>
    <submittedName>
        <fullName evidence="2">Uncharacterized protein</fullName>
    </submittedName>
</protein>
<proteinExistence type="predicted"/>
<dbReference type="AlphaFoldDB" id="A0A5J5BCE5"/>
<organism evidence="2 3">
    <name type="scientific">Nyssa sinensis</name>
    <dbReference type="NCBI Taxonomy" id="561372"/>
    <lineage>
        <taxon>Eukaryota</taxon>
        <taxon>Viridiplantae</taxon>
        <taxon>Streptophyta</taxon>
        <taxon>Embryophyta</taxon>
        <taxon>Tracheophyta</taxon>
        <taxon>Spermatophyta</taxon>
        <taxon>Magnoliopsida</taxon>
        <taxon>eudicotyledons</taxon>
        <taxon>Gunneridae</taxon>
        <taxon>Pentapetalae</taxon>
        <taxon>asterids</taxon>
        <taxon>Cornales</taxon>
        <taxon>Nyssaceae</taxon>
        <taxon>Nyssa</taxon>
    </lineage>
</organism>
<evidence type="ECO:0000256" key="1">
    <source>
        <dbReference type="SAM" id="MobiDB-lite"/>
    </source>
</evidence>
<dbReference type="OrthoDB" id="1825083at2759"/>
<keyword evidence="3" id="KW-1185">Reference proteome</keyword>
<feature type="region of interest" description="Disordered" evidence="1">
    <location>
        <begin position="51"/>
        <end position="81"/>
    </location>
</feature>
<evidence type="ECO:0000313" key="3">
    <source>
        <dbReference type="Proteomes" id="UP000325577"/>
    </source>
</evidence>
<gene>
    <name evidence="2" type="ORF">F0562_026264</name>
</gene>
<reference evidence="2 3" key="1">
    <citation type="submission" date="2019-09" db="EMBL/GenBank/DDBJ databases">
        <title>A chromosome-level genome assembly of the Chinese tupelo Nyssa sinensis.</title>
        <authorList>
            <person name="Yang X."/>
            <person name="Kang M."/>
            <person name="Yang Y."/>
            <person name="Xiong H."/>
            <person name="Wang M."/>
            <person name="Zhang Z."/>
            <person name="Wang Z."/>
            <person name="Wu H."/>
            <person name="Ma T."/>
            <person name="Liu J."/>
            <person name="Xi Z."/>
        </authorList>
    </citation>
    <scope>NUCLEOTIDE SEQUENCE [LARGE SCALE GENOMIC DNA]</scope>
    <source>
        <strain evidence="2">J267</strain>
        <tissue evidence="2">Leaf</tissue>
    </source>
</reference>